<dbReference type="Pfam" id="PF06725">
    <property type="entry name" value="3D"/>
    <property type="match status" value="1"/>
</dbReference>
<dbReference type="GO" id="GO:0004553">
    <property type="term" value="F:hydrolase activity, hydrolyzing O-glycosyl compounds"/>
    <property type="evidence" value="ECO:0007669"/>
    <property type="project" value="InterPro"/>
</dbReference>
<dbReference type="GO" id="GO:0019867">
    <property type="term" value="C:outer membrane"/>
    <property type="evidence" value="ECO:0007669"/>
    <property type="project" value="InterPro"/>
</dbReference>
<dbReference type="PANTHER" id="PTHR39160:SF4">
    <property type="entry name" value="RESUSCITATION-PROMOTING FACTOR RPFB"/>
    <property type="match status" value="1"/>
</dbReference>
<dbReference type="AlphaFoldDB" id="H3SEG8"/>
<dbReference type="STRING" id="1131935.PDENDC454_09595"/>
<organism evidence="3 4">
    <name type="scientific">Paenibacillus dendritiformis C454</name>
    <dbReference type="NCBI Taxonomy" id="1131935"/>
    <lineage>
        <taxon>Bacteria</taxon>
        <taxon>Bacillati</taxon>
        <taxon>Bacillota</taxon>
        <taxon>Bacilli</taxon>
        <taxon>Bacillales</taxon>
        <taxon>Paenibacillaceae</taxon>
        <taxon>Paenibacillus</taxon>
    </lineage>
</organism>
<dbReference type="InterPro" id="IPR051933">
    <property type="entry name" value="Resuscitation_pf_RpfB"/>
</dbReference>
<gene>
    <name evidence="3" type="ORF">PDENDC454_09595</name>
</gene>
<keyword evidence="1" id="KW-0732">Signal</keyword>
<accession>H3SEG8</accession>
<comment type="caution">
    <text evidence="3">The sequence shown here is derived from an EMBL/GenBank/DDBJ whole genome shotgun (WGS) entry which is preliminary data.</text>
</comment>
<evidence type="ECO:0000313" key="4">
    <source>
        <dbReference type="Proteomes" id="UP000003900"/>
    </source>
</evidence>
<dbReference type="RefSeq" id="WP_006676430.1">
    <property type="nucleotide sequence ID" value="NZ_AHKH01000019.1"/>
</dbReference>
<dbReference type="PATRIC" id="fig|1131935.3.peg.1974"/>
<evidence type="ECO:0000256" key="1">
    <source>
        <dbReference type="ARBA" id="ARBA00022729"/>
    </source>
</evidence>
<dbReference type="GO" id="GO:0009254">
    <property type="term" value="P:peptidoglycan turnover"/>
    <property type="evidence" value="ECO:0007669"/>
    <property type="project" value="InterPro"/>
</dbReference>
<feature type="domain" description="3D" evidence="2">
    <location>
        <begin position="216"/>
        <end position="277"/>
    </location>
</feature>
<dbReference type="Gene3D" id="2.40.40.10">
    <property type="entry name" value="RlpA-like domain"/>
    <property type="match status" value="1"/>
</dbReference>
<protein>
    <submittedName>
        <fullName evidence="3">3D domain-containing protein</fullName>
    </submittedName>
</protein>
<dbReference type="SUPFAM" id="SSF50685">
    <property type="entry name" value="Barwin-like endoglucanases"/>
    <property type="match status" value="1"/>
</dbReference>
<reference evidence="3 4" key="1">
    <citation type="journal article" date="2012" name="J. Bacteriol.">
        <title>Genome Sequence of the Pattern-Forming Social Bacterium Paenibacillus dendritiformis C454 Chiral Morphotype.</title>
        <authorList>
            <person name="Sirota-Madi A."/>
            <person name="Olender T."/>
            <person name="Helman Y."/>
            <person name="Brainis I."/>
            <person name="Finkelshtein A."/>
            <person name="Roth D."/>
            <person name="Hagai E."/>
            <person name="Leshkowitz D."/>
            <person name="Brodsky L."/>
            <person name="Galatenko V."/>
            <person name="Nikolaev V."/>
            <person name="Gutnick D.L."/>
            <person name="Lancet D."/>
            <person name="Ben-Jacob E."/>
        </authorList>
    </citation>
    <scope>NUCLEOTIDE SEQUENCE [LARGE SCALE GENOMIC DNA]</scope>
    <source>
        <strain evidence="3 4">C454</strain>
    </source>
</reference>
<dbReference type="CDD" id="cd22786">
    <property type="entry name" value="DPBB_YuiC-like"/>
    <property type="match status" value="1"/>
</dbReference>
<dbReference type="PANTHER" id="PTHR39160">
    <property type="entry name" value="CELL WALL-BINDING PROTEIN YOCH"/>
    <property type="match status" value="1"/>
</dbReference>
<evidence type="ECO:0000259" key="2">
    <source>
        <dbReference type="Pfam" id="PF06725"/>
    </source>
</evidence>
<proteinExistence type="predicted"/>
<dbReference type="EMBL" id="AHKH01000019">
    <property type="protein sequence ID" value="EHQ62549.1"/>
    <property type="molecule type" value="Genomic_DNA"/>
</dbReference>
<sequence length="307" mass="33193">MLTGMNKERNWEERSMRQSIGDSAQRSRLRLAAILLLGALAIALTPDRGAADAYPYRYADIMAQGPVSADMQGRMSASALAWGVSIIPQETWNGYAALPSMVNGSASMAWNRLTALGAYNARSEQSPPLPIVYVNPPARPGQGAQSALKEPRKAVPTSTMSYSDINLAPGKQQVIKSVKVIATGYTAGVESTGKKPGHPEYGITYSGVKVRRDYVSTIAADLSVFPLGSILYIPGYGYGIVTDIGSKIKGNKIDLYFHTTKQVYKQWGKKEVEVQLIQEGSGKVSEDMLNQLNEAVFKTGSIPKSLQ</sequence>
<keyword evidence="4" id="KW-1185">Reference proteome</keyword>
<name>H3SEG8_9BACL</name>
<dbReference type="InterPro" id="IPR036908">
    <property type="entry name" value="RlpA-like_sf"/>
</dbReference>
<dbReference type="Proteomes" id="UP000003900">
    <property type="component" value="Unassembled WGS sequence"/>
</dbReference>
<dbReference type="InterPro" id="IPR010611">
    <property type="entry name" value="3D_dom"/>
</dbReference>
<evidence type="ECO:0000313" key="3">
    <source>
        <dbReference type="EMBL" id="EHQ62549.1"/>
    </source>
</evidence>